<dbReference type="InterPro" id="IPR002677">
    <property type="entry name" value="Ribosomal_bL32"/>
</dbReference>
<dbReference type="GO" id="GO:0015934">
    <property type="term" value="C:large ribosomal subunit"/>
    <property type="evidence" value="ECO:0007669"/>
    <property type="project" value="InterPro"/>
</dbReference>
<evidence type="ECO:0000313" key="4">
    <source>
        <dbReference type="EMBL" id="CAD8674609.1"/>
    </source>
</evidence>
<comment type="similarity">
    <text evidence="1">Belongs to the bacterial ribosomal protein bL32 family.</text>
</comment>
<evidence type="ECO:0000256" key="2">
    <source>
        <dbReference type="ARBA" id="ARBA00022980"/>
    </source>
</evidence>
<dbReference type="GO" id="GO:0003735">
    <property type="term" value="F:structural constituent of ribosome"/>
    <property type="evidence" value="ECO:0007669"/>
    <property type="project" value="InterPro"/>
</dbReference>
<dbReference type="GO" id="GO:0006412">
    <property type="term" value="P:translation"/>
    <property type="evidence" value="ECO:0007669"/>
    <property type="project" value="InterPro"/>
</dbReference>
<dbReference type="AlphaFoldDB" id="A0A7S0WNN7"/>
<dbReference type="InterPro" id="IPR011332">
    <property type="entry name" value="Ribosomal_zn-bd"/>
</dbReference>
<dbReference type="Pfam" id="PF01783">
    <property type="entry name" value="Ribosomal_L32p"/>
    <property type="match status" value="1"/>
</dbReference>
<gene>
    <name evidence="4" type="ORF">CLEI1391_LOCUS6438</name>
</gene>
<proteinExistence type="inferred from homology"/>
<evidence type="ECO:0000256" key="3">
    <source>
        <dbReference type="ARBA" id="ARBA00023274"/>
    </source>
</evidence>
<reference evidence="4" key="1">
    <citation type="submission" date="2021-01" db="EMBL/GenBank/DDBJ databases">
        <authorList>
            <person name="Corre E."/>
            <person name="Pelletier E."/>
            <person name="Niang G."/>
            <person name="Scheremetjew M."/>
            <person name="Finn R."/>
            <person name="Kale V."/>
            <person name="Holt S."/>
            <person name="Cochrane G."/>
            <person name="Meng A."/>
            <person name="Brown T."/>
            <person name="Cohen L."/>
        </authorList>
    </citation>
    <scope>NUCLEOTIDE SEQUENCE</scope>
    <source>
        <strain evidence="4">SAG 11-49</strain>
    </source>
</reference>
<protein>
    <submittedName>
        <fullName evidence="4">Uncharacterized protein</fullName>
    </submittedName>
</protein>
<accession>A0A7S0WNN7</accession>
<dbReference type="EMBL" id="HBFB01011399">
    <property type="protein sequence ID" value="CAD8674609.1"/>
    <property type="molecule type" value="Transcribed_RNA"/>
</dbReference>
<keyword evidence="2" id="KW-0689">Ribosomal protein</keyword>
<name>A0A7S0WNN7_9CHLO</name>
<organism evidence="4">
    <name type="scientific">Chlamydomonas leiostraca</name>
    <dbReference type="NCBI Taxonomy" id="1034604"/>
    <lineage>
        <taxon>Eukaryota</taxon>
        <taxon>Viridiplantae</taxon>
        <taxon>Chlorophyta</taxon>
        <taxon>core chlorophytes</taxon>
        <taxon>Chlorophyceae</taxon>
        <taxon>CS clade</taxon>
        <taxon>Chlamydomonadales</taxon>
        <taxon>Chlamydomonadaceae</taxon>
        <taxon>Chlamydomonas</taxon>
    </lineage>
</organism>
<keyword evidence="3" id="KW-0687">Ribonucleoprotein</keyword>
<dbReference type="SUPFAM" id="SSF57829">
    <property type="entry name" value="Zn-binding ribosomal proteins"/>
    <property type="match status" value="1"/>
</dbReference>
<evidence type="ECO:0000256" key="1">
    <source>
        <dbReference type="ARBA" id="ARBA00008560"/>
    </source>
</evidence>
<sequence length="155" mass="17165">MRGIKLISELASSVLGTSGRFCELRSLASLQQTASLHTYYDQGTATPLPSYAESRGFLQGSIDPPSSREELHLPPVDNTPQLCAVPKKRVTLHRRGHRRQWYHLKRKQEYARCVYCGSVGAKDSFFAGITGNSACNGKCMGPADQQYPSEYKPPC</sequence>